<dbReference type="GO" id="GO:0003677">
    <property type="term" value="F:DNA binding"/>
    <property type="evidence" value="ECO:0007669"/>
    <property type="project" value="InterPro"/>
</dbReference>
<organism evidence="6 7">
    <name type="scientific">Lactobacillus rodentium</name>
    <dbReference type="NCBI Taxonomy" id="947835"/>
    <lineage>
        <taxon>Bacteria</taxon>
        <taxon>Bacillati</taxon>
        <taxon>Bacillota</taxon>
        <taxon>Bacilli</taxon>
        <taxon>Lactobacillales</taxon>
        <taxon>Lactobacillaceae</taxon>
        <taxon>Lactobacillus</taxon>
    </lineage>
</organism>
<feature type="binding site" evidence="4">
    <location>
        <begin position="399"/>
        <end position="406"/>
    </location>
    <ligand>
        <name>ATP</name>
        <dbReference type="ChEBI" id="CHEBI:30616"/>
    </ligand>
</feature>
<dbReference type="InterPro" id="IPR002543">
    <property type="entry name" value="FtsK_dom"/>
</dbReference>
<dbReference type="NCBIfam" id="TIGR03928">
    <property type="entry name" value="T7_EssCb_Firm"/>
    <property type="match status" value="1"/>
</dbReference>
<name>A0A2Z6TE97_9LACO</name>
<dbReference type="InterPro" id="IPR050206">
    <property type="entry name" value="FtsK/SpoIIIE/SftA"/>
</dbReference>
<keyword evidence="2 4" id="KW-0547">Nucleotide-binding</keyword>
<feature type="domain" description="FtsK" evidence="5">
    <location>
        <begin position="29"/>
        <end position="234"/>
    </location>
</feature>
<dbReference type="Pfam" id="PF01580">
    <property type="entry name" value="FtsK_SpoIIIE"/>
    <property type="match status" value="2"/>
</dbReference>
<evidence type="ECO:0000256" key="2">
    <source>
        <dbReference type="ARBA" id="ARBA00022741"/>
    </source>
</evidence>
<dbReference type="GO" id="GO:0005524">
    <property type="term" value="F:ATP binding"/>
    <property type="evidence" value="ECO:0007669"/>
    <property type="project" value="UniProtKB-UniRule"/>
</dbReference>
<dbReference type="EMBL" id="BFBY01000002">
    <property type="protein sequence ID" value="GBG04480.1"/>
    <property type="molecule type" value="Genomic_DNA"/>
</dbReference>
<reference evidence="7" key="1">
    <citation type="submission" date="2018-03" db="EMBL/GenBank/DDBJ databases">
        <title>New taxa in the Lactobacillus gasseri group.</title>
        <authorList>
            <person name="Tanizawa Y."/>
            <person name="Tohno M."/>
            <person name="Endo A."/>
            <person name="Arita M."/>
        </authorList>
    </citation>
    <scope>NUCLEOTIDE SEQUENCE [LARGE SCALE GENOMIC DNA]</scope>
    <source>
        <strain evidence="7">DSM 24759</strain>
    </source>
</reference>
<gene>
    <name evidence="6" type="ORF">LrDSM24759_03940</name>
</gene>
<comment type="caution">
    <text evidence="6">The sequence shown here is derived from an EMBL/GenBank/DDBJ whole genome shotgun (WGS) entry which is preliminary data.</text>
</comment>
<dbReference type="PANTHER" id="PTHR22683:SF1">
    <property type="entry name" value="TYPE VII SECRETION SYSTEM PROTEIN ESSC"/>
    <property type="match status" value="1"/>
</dbReference>
<dbReference type="PROSITE" id="PS50901">
    <property type="entry name" value="FTSK"/>
    <property type="match status" value="2"/>
</dbReference>
<protein>
    <recommendedName>
        <fullName evidence="5">FtsK domain-containing protein</fullName>
    </recommendedName>
</protein>
<feature type="domain" description="FtsK" evidence="5">
    <location>
        <begin position="382"/>
        <end position="569"/>
    </location>
</feature>
<sequence>MTDLHILDRWQKADTSKTLAVPLGLRGKDDVVDLNLHERAHGPHGLIAGTTGSGKSEVIQSYILSLAVNFAPEDVGFLPIDYKGGGMANLFAKLPHLMGTITNLDGAGTERALKSIRAELNKRQEWFRKYHVNNINAYTKLYKKGKTITDPEEKKNYPDQPLPHLFLISDEFAELKANEPEFMDELVSTARIGRSLGVHLILATQKPSGVVNDQIWSNSRFKIALKVAEPADSKEIIHTPDAASITQPGRAYLQVGNNEIYELFQTAYSGATYQPDREEDQKVDNRIWMINHLGQAELLTTDLSEEDQEEQVDEDITQLDAVVDEVVKESKVAKSVIPLKPWLPPLKEVIHGPEINWREEWQKKCTLSVPFGLLDIPSHQEQKPMNFDLAEFSPAVLIGSSGYGKSMALQTLILNLAKENSPEQMQFYLLDFGTNGLLPLAQLPHVGDIASFENIEKLNKMLKRLSSLIDERKGLLQENGVSTLEQYENLLQIKLPVIVVALDAYDTVTENEDYRETIDLIITKLLREGQALGIYTIMTANRYSSFRLTITSNITKKIGLYMVDETAPRDLLGRNVLTQSAVPGRGQMEFEDEVLAFQIYTPMPDTDSLEIINDIRELSTTMDQEWQGNRPKKIPMLPEKLDQSGFANNEQVQKAWQEFKLPLGFEIESTLPYIFDLNRDGYLVMLYNSLSQQQGLQKAIVTGIDHLKGKVSSILMKLTNSDDSFTSHFDTVIEDEGTNIADQFADLKDEVENREVDGGGIPMLIYVLGAHQLGNKLMDSEDDFNDFLLRARKVQIYFIFDAPEKQFFAQFNNVVKAIKNNIPIGIIGSRFRDQSNIDIEASYREPRLKQNEVNAFKGQRGVRIQVLS</sequence>
<evidence type="ECO:0000313" key="7">
    <source>
        <dbReference type="Proteomes" id="UP000257317"/>
    </source>
</evidence>
<dbReference type="AlphaFoldDB" id="A0A2Z6TE97"/>
<accession>A0A2Z6TE97</accession>
<feature type="binding site" evidence="4">
    <location>
        <begin position="49"/>
        <end position="56"/>
    </location>
    <ligand>
        <name>ATP</name>
        <dbReference type="ChEBI" id="CHEBI:30616"/>
    </ligand>
</feature>
<evidence type="ECO:0000259" key="5">
    <source>
        <dbReference type="PROSITE" id="PS50901"/>
    </source>
</evidence>
<dbReference type="SUPFAM" id="SSF52540">
    <property type="entry name" value="P-loop containing nucleoside triphosphate hydrolases"/>
    <property type="match status" value="2"/>
</dbReference>
<dbReference type="CDD" id="cd01127">
    <property type="entry name" value="TrwB_TraG_TraD_VirD4"/>
    <property type="match status" value="1"/>
</dbReference>
<keyword evidence="3 4" id="KW-0067">ATP-binding</keyword>
<dbReference type="InterPro" id="IPR027417">
    <property type="entry name" value="P-loop_NTPase"/>
</dbReference>
<dbReference type="Gene3D" id="3.40.50.300">
    <property type="entry name" value="P-loop containing nucleotide triphosphate hydrolases"/>
    <property type="match status" value="2"/>
</dbReference>
<dbReference type="Proteomes" id="UP000257317">
    <property type="component" value="Unassembled WGS sequence"/>
</dbReference>
<keyword evidence="1" id="KW-0677">Repeat</keyword>
<proteinExistence type="predicted"/>
<evidence type="ECO:0000256" key="4">
    <source>
        <dbReference type="PROSITE-ProRule" id="PRU00289"/>
    </source>
</evidence>
<evidence type="ECO:0000256" key="3">
    <source>
        <dbReference type="ARBA" id="ARBA00022840"/>
    </source>
</evidence>
<dbReference type="PANTHER" id="PTHR22683">
    <property type="entry name" value="SPORULATION PROTEIN RELATED"/>
    <property type="match status" value="1"/>
</dbReference>
<keyword evidence="7" id="KW-1185">Reference proteome</keyword>
<evidence type="ECO:0000256" key="1">
    <source>
        <dbReference type="ARBA" id="ARBA00022737"/>
    </source>
</evidence>
<dbReference type="InterPro" id="IPR023839">
    <property type="entry name" value="Firmicutes_EssC_C"/>
</dbReference>
<dbReference type="OrthoDB" id="9807790at2"/>
<evidence type="ECO:0000313" key="6">
    <source>
        <dbReference type="EMBL" id="GBG04480.1"/>
    </source>
</evidence>